<evidence type="ECO:0000313" key="3">
    <source>
        <dbReference type="Proteomes" id="UP000285864"/>
    </source>
</evidence>
<dbReference type="GO" id="GO:0005829">
    <property type="term" value="C:cytosol"/>
    <property type="evidence" value="ECO:0007669"/>
    <property type="project" value="TreeGrafter"/>
</dbReference>
<keyword evidence="3" id="KW-1185">Reference proteome</keyword>
<dbReference type="SUPFAM" id="SSF143456">
    <property type="entry name" value="VC0467-like"/>
    <property type="match status" value="1"/>
</dbReference>
<reference evidence="2 3" key="1">
    <citation type="submission" date="2018-08" db="EMBL/GenBank/DDBJ databases">
        <title>A genome reference for cultivated species of the human gut microbiota.</title>
        <authorList>
            <person name="Zou Y."/>
            <person name="Xue W."/>
            <person name="Luo G."/>
        </authorList>
    </citation>
    <scope>NUCLEOTIDE SEQUENCE [LARGE SCALE GENOMIC DNA]</scope>
    <source>
        <strain evidence="2 3">AF24-2</strain>
    </source>
</reference>
<gene>
    <name evidence="2" type="ORF">DWY20_02970</name>
</gene>
<dbReference type="EMBL" id="QRUU01000008">
    <property type="protein sequence ID" value="RGR99031.1"/>
    <property type="molecule type" value="Genomic_DNA"/>
</dbReference>
<dbReference type="PANTHER" id="PTHR30327">
    <property type="entry name" value="UNCHARACTERIZED PROTEIN YQGE"/>
    <property type="match status" value="1"/>
</dbReference>
<protein>
    <submittedName>
        <fullName evidence="2">YqgE/AlgH family protein</fullName>
    </submittedName>
</protein>
<dbReference type="Proteomes" id="UP000285864">
    <property type="component" value="Unassembled WGS sequence"/>
</dbReference>
<dbReference type="Pfam" id="PF02622">
    <property type="entry name" value="DUF179"/>
    <property type="match status" value="1"/>
</dbReference>
<proteinExistence type="inferred from homology"/>
<dbReference type="InterPro" id="IPR003774">
    <property type="entry name" value="AlgH-like"/>
</dbReference>
<organism evidence="2 3">
    <name type="scientific">Phocaeicola coprocola</name>
    <dbReference type="NCBI Taxonomy" id="310298"/>
    <lineage>
        <taxon>Bacteria</taxon>
        <taxon>Pseudomonadati</taxon>
        <taxon>Bacteroidota</taxon>
        <taxon>Bacteroidia</taxon>
        <taxon>Bacteroidales</taxon>
        <taxon>Bacteroidaceae</taxon>
        <taxon>Phocaeicola</taxon>
    </lineage>
</organism>
<accession>A0A412GVX1</accession>
<dbReference type="AlphaFoldDB" id="A0A412GVX1"/>
<name>A0A412GVX1_9BACT</name>
<dbReference type="RefSeq" id="WP_118483207.1">
    <property type="nucleotide sequence ID" value="NZ_QRUU01000008.1"/>
</dbReference>
<evidence type="ECO:0000313" key="2">
    <source>
        <dbReference type="EMBL" id="RGR99031.1"/>
    </source>
</evidence>
<comment type="caution">
    <text evidence="2">The sequence shown here is derived from an EMBL/GenBank/DDBJ whole genome shotgun (WGS) entry which is preliminary data.</text>
</comment>
<sequence length="196" mass="22495">MDMRIFQVKSNKALPHTGSILIASPLLYDYHFARSVVLMITHNSEGSMGIVMNKDFRYHISLNQLVPNLETAPLIPVYKGGPVNRSTIFFLHTLPDLEGSFPLGNGLFLNGDFERVQQYILAGNPIEGHIRFFAGYAGWNNTQLQKEINENSWIIGETCKQHLLEENYRELWQTSMNELGNPYRLWAKYPQYPSCN</sequence>
<evidence type="ECO:0000256" key="1">
    <source>
        <dbReference type="ARBA" id="ARBA00009600"/>
    </source>
</evidence>
<dbReference type="PANTHER" id="PTHR30327:SF1">
    <property type="entry name" value="UPF0301 PROTEIN YQGE"/>
    <property type="match status" value="1"/>
</dbReference>
<dbReference type="Gene3D" id="3.40.1740.10">
    <property type="entry name" value="VC0467-like"/>
    <property type="match status" value="1"/>
</dbReference>
<comment type="similarity">
    <text evidence="1">Belongs to the UPF0301 (AlgH) family.</text>
</comment>